<dbReference type="STRING" id="1434701.SAMN05443634_11444"/>
<dbReference type="EC" id="3.5.2.6" evidence="4 18"/>
<feature type="domain" description="Penicillin-binding protein transpeptidase" evidence="19">
    <location>
        <begin position="260"/>
        <end position="579"/>
    </location>
</feature>
<dbReference type="SUPFAM" id="SSF56601">
    <property type="entry name" value="beta-lactamase/transpeptidase-like"/>
    <property type="match status" value="1"/>
</dbReference>
<dbReference type="GO" id="GO:0071972">
    <property type="term" value="F:peptidoglycan L,D-transpeptidase activity"/>
    <property type="evidence" value="ECO:0007669"/>
    <property type="project" value="TreeGrafter"/>
</dbReference>
<evidence type="ECO:0000256" key="6">
    <source>
        <dbReference type="ARBA" id="ARBA00022519"/>
    </source>
</evidence>
<keyword evidence="9" id="KW-0812">Transmembrane</keyword>
<evidence type="ECO:0000256" key="4">
    <source>
        <dbReference type="ARBA" id="ARBA00012865"/>
    </source>
</evidence>
<evidence type="ECO:0000256" key="9">
    <source>
        <dbReference type="ARBA" id="ARBA00022692"/>
    </source>
</evidence>
<keyword evidence="10" id="KW-0732">Signal</keyword>
<keyword evidence="11 18" id="KW-0378">Hydrolase</keyword>
<dbReference type="GO" id="GO:0009252">
    <property type="term" value="P:peptidoglycan biosynthetic process"/>
    <property type="evidence" value="ECO:0007669"/>
    <property type="project" value="UniProtKB-KW"/>
</dbReference>
<evidence type="ECO:0000259" key="19">
    <source>
        <dbReference type="Pfam" id="PF00905"/>
    </source>
</evidence>
<evidence type="ECO:0000256" key="14">
    <source>
        <dbReference type="ARBA" id="ARBA00022989"/>
    </source>
</evidence>
<dbReference type="InterPro" id="IPR050515">
    <property type="entry name" value="Beta-lactam/transpept"/>
</dbReference>
<gene>
    <name evidence="21" type="ORF">SAMN05443634_11444</name>
</gene>
<dbReference type="GO" id="GO:0071555">
    <property type="term" value="P:cell wall organization"/>
    <property type="evidence" value="ECO:0007669"/>
    <property type="project" value="UniProtKB-KW"/>
</dbReference>
<keyword evidence="15" id="KW-0472">Membrane</keyword>
<evidence type="ECO:0000256" key="10">
    <source>
        <dbReference type="ARBA" id="ARBA00022729"/>
    </source>
</evidence>
<dbReference type="AlphaFoldDB" id="A0A1M7CM93"/>
<keyword evidence="12" id="KW-0133">Cell shape</keyword>
<keyword evidence="17" id="KW-0961">Cell wall biogenesis/degradation</keyword>
<feature type="domain" description="Penicillin-binding protein dimerisation" evidence="20">
    <location>
        <begin position="46"/>
        <end position="217"/>
    </location>
</feature>
<dbReference type="GO" id="GO:0006508">
    <property type="term" value="P:proteolysis"/>
    <property type="evidence" value="ECO:0007669"/>
    <property type="project" value="UniProtKB-KW"/>
</dbReference>
<dbReference type="InterPro" id="IPR036138">
    <property type="entry name" value="PBP_dimer_sf"/>
</dbReference>
<dbReference type="InterPro" id="IPR001460">
    <property type="entry name" value="PCN-bd_Tpept"/>
</dbReference>
<dbReference type="EMBL" id="FRBH01000014">
    <property type="protein sequence ID" value="SHL68320.1"/>
    <property type="molecule type" value="Genomic_DNA"/>
</dbReference>
<evidence type="ECO:0000313" key="22">
    <source>
        <dbReference type="Proteomes" id="UP000184120"/>
    </source>
</evidence>
<dbReference type="InterPro" id="IPR012338">
    <property type="entry name" value="Beta-lactam/transpept-like"/>
</dbReference>
<dbReference type="NCBIfam" id="TIGR03423">
    <property type="entry name" value="pbp2_mrdA"/>
    <property type="match status" value="1"/>
</dbReference>
<evidence type="ECO:0000313" key="21">
    <source>
        <dbReference type="EMBL" id="SHL68320.1"/>
    </source>
</evidence>
<evidence type="ECO:0000256" key="13">
    <source>
        <dbReference type="ARBA" id="ARBA00022984"/>
    </source>
</evidence>
<dbReference type="GO" id="GO:0005886">
    <property type="term" value="C:plasma membrane"/>
    <property type="evidence" value="ECO:0007669"/>
    <property type="project" value="UniProtKB-SubCell"/>
</dbReference>
<organism evidence="21 22">
    <name type="scientific">Chishuiella changwenlii</name>
    <dbReference type="NCBI Taxonomy" id="1434701"/>
    <lineage>
        <taxon>Bacteria</taxon>
        <taxon>Pseudomonadati</taxon>
        <taxon>Bacteroidota</taxon>
        <taxon>Flavobacteriia</taxon>
        <taxon>Flavobacteriales</taxon>
        <taxon>Weeksellaceae</taxon>
        <taxon>Chishuiella</taxon>
    </lineage>
</organism>
<dbReference type="GO" id="GO:0008800">
    <property type="term" value="F:beta-lactamase activity"/>
    <property type="evidence" value="ECO:0007669"/>
    <property type="project" value="UniProtKB-UniRule"/>
</dbReference>
<keyword evidence="14" id="KW-1133">Transmembrane helix</keyword>
<dbReference type="InterPro" id="IPR005311">
    <property type="entry name" value="PBP_dimer"/>
</dbReference>
<dbReference type="RefSeq" id="WP_072933967.1">
    <property type="nucleotide sequence ID" value="NZ_BMFL01000023.1"/>
</dbReference>
<dbReference type="Gene3D" id="3.40.710.10">
    <property type="entry name" value="DD-peptidase/beta-lactamase superfamily"/>
    <property type="match status" value="1"/>
</dbReference>
<dbReference type="GO" id="GO:0017001">
    <property type="term" value="P:antibiotic catabolic process"/>
    <property type="evidence" value="ECO:0007669"/>
    <property type="project" value="InterPro"/>
</dbReference>
<comment type="catalytic activity">
    <reaction evidence="18">
        <text>a beta-lactam + H2O = a substituted beta-amino acid</text>
        <dbReference type="Rhea" id="RHEA:20401"/>
        <dbReference type="ChEBI" id="CHEBI:15377"/>
        <dbReference type="ChEBI" id="CHEBI:35627"/>
        <dbReference type="ChEBI" id="CHEBI:140347"/>
        <dbReference type="EC" id="3.5.2.6"/>
    </reaction>
</comment>
<protein>
    <recommendedName>
        <fullName evidence="4 18">Beta-lactamase</fullName>
        <ecNumber evidence="4 18">3.5.2.6</ecNumber>
    </recommendedName>
</protein>
<evidence type="ECO:0000256" key="17">
    <source>
        <dbReference type="ARBA" id="ARBA00023316"/>
    </source>
</evidence>
<dbReference type="InterPro" id="IPR017790">
    <property type="entry name" value="Penicillin-binding_protein_2"/>
</dbReference>
<dbReference type="Pfam" id="PF00905">
    <property type="entry name" value="Transpeptidase"/>
    <property type="match status" value="1"/>
</dbReference>
<evidence type="ECO:0000256" key="2">
    <source>
        <dbReference type="ARBA" id="ARBA00004236"/>
    </source>
</evidence>
<keyword evidence="13" id="KW-0573">Peptidoglycan synthesis</keyword>
<dbReference type="GO" id="GO:0046677">
    <property type="term" value="P:response to antibiotic"/>
    <property type="evidence" value="ECO:0007669"/>
    <property type="project" value="UniProtKB-UniRule"/>
</dbReference>
<evidence type="ECO:0000256" key="18">
    <source>
        <dbReference type="RuleBase" id="RU361140"/>
    </source>
</evidence>
<dbReference type="OrthoDB" id="9766847at2"/>
<keyword evidence="5" id="KW-1003">Cell membrane</keyword>
<evidence type="ECO:0000256" key="16">
    <source>
        <dbReference type="ARBA" id="ARBA00023251"/>
    </source>
</evidence>
<keyword evidence="7" id="KW-0121">Carboxypeptidase</keyword>
<dbReference type="Proteomes" id="UP000184120">
    <property type="component" value="Unassembled WGS sequence"/>
</dbReference>
<name>A0A1M7CM93_9FLAO</name>
<evidence type="ECO:0000256" key="12">
    <source>
        <dbReference type="ARBA" id="ARBA00022960"/>
    </source>
</evidence>
<dbReference type="GO" id="GO:0008360">
    <property type="term" value="P:regulation of cell shape"/>
    <property type="evidence" value="ECO:0007669"/>
    <property type="project" value="UniProtKB-KW"/>
</dbReference>
<evidence type="ECO:0000256" key="11">
    <source>
        <dbReference type="ARBA" id="ARBA00022801"/>
    </source>
</evidence>
<dbReference type="InterPro" id="IPR002137">
    <property type="entry name" value="Beta-lactam_class-D_AS"/>
</dbReference>
<evidence type="ECO:0000256" key="15">
    <source>
        <dbReference type="ARBA" id="ARBA00023136"/>
    </source>
</evidence>
<proteinExistence type="inferred from homology"/>
<dbReference type="Gene3D" id="3.90.1310.10">
    <property type="entry name" value="Penicillin-binding protein 2a (Domain 2)"/>
    <property type="match status" value="1"/>
</dbReference>
<dbReference type="PROSITE" id="PS00337">
    <property type="entry name" value="BETA_LACTAMASE_D"/>
    <property type="match status" value="1"/>
</dbReference>
<comment type="similarity">
    <text evidence="3 18">Belongs to the class-D beta-lactamase family.</text>
</comment>
<evidence type="ECO:0000256" key="3">
    <source>
        <dbReference type="ARBA" id="ARBA00007898"/>
    </source>
</evidence>
<dbReference type="GO" id="GO:0008658">
    <property type="term" value="F:penicillin binding"/>
    <property type="evidence" value="ECO:0007669"/>
    <property type="project" value="InterPro"/>
</dbReference>
<keyword evidence="16 18" id="KW-0046">Antibiotic resistance</keyword>
<dbReference type="Gene3D" id="3.30.1390.30">
    <property type="entry name" value="Penicillin-binding protein 2a, domain 3"/>
    <property type="match status" value="1"/>
</dbReference>
<accession>A0A1M7CM93</accession>
<dbReference type="PANTHER" id="PTHR30627">
    <property type="entry name" value="PEPTIDOGLYCAN D,D-TRANSPEPTIDASE"/>
    <property type="match status" value="1"/>
</dbReference>
<evidence type="ECO:0000256" key="5">
    <source>
        <dbReference type="ARBA" id="ARBA00022475"/>
    </source>
</evidence>
<comment type="subcellular location">
    <subcellularLocation>
        <location evidence="2">Cell membrane</location>
    </subcellularLocation>
    <subcellularLocation>
        <location evidence="1">Membrane</location>
        <topology evidence="1">Single-pass membrane protein</topology>
    </subcellularLocation>
</comment>
<dbReference type="Pfam" id="PF03717">
    <property type="entry name" value="PBP_dimer"/>
    <property type="match status" value="1"/>
</dbReference>
<sequence>MKKLFIVYVLILFIVFLFLGRLAYLQLFTDRYTLNAFNTSIKQEIIYPNRGDILDRNGKLLVSNSYSYEIDVVPSKIIDDSGVFINDFDRSKFSKMVGISTNQFDSIISKITTAKDYKKLSPYPFLKNISREDFARMQEQLYLYPAFSIIKRPERKYMVGTAGNILGYINEANPSYIKTDSNYYQPGDLVGISGVEKSYEKDLRGEKGVKNWIVDRTMNVVGPYKNGDYDHPVKSGKTVNLTIDYRLQELAEQMLKNKRGAIVAIDPNNGEILALASAPTINPNDFLQSKSRNALINDSISKPTFDRALQGTYPPGSTFKVVTALAGLQMGTMTEQTTYVCKHGFRYGRMHIGCHCGMYYTPQGLEHAIGKSCNNFFSEAYRDIVRKDPNDYSVGMNEWAAIMNSFGLGKFMGTDLPVGSKGLIPTADFYNDRFGEGVWNPYRIIFNGMGQGDINTTPLQMANYTAAIANKGFFYTPHIVHQIDGKPLTDSTYMVKKKTLVDPSHFDIILRGMRNVYTMGTARSFETSTFTQLGKTGTSQNSHGQDHSLFILIAPADKPKIAIAAIVENGSWGTTWAGPMASLVAELYITDTIKRPALVDRMKNGNLQGEYNRQWIDYLKRKGLYIEPIKKDSTKLKNESKQIIKRY</sequence>
<dbReference type="GO" id="GO:0009002">
    <property type="term" value="F:serine-type D-Ala-D-Ala carboxypeptidase activity"/>
    <property type="evidence" value="ECO:0007669"/>
    <property type="project" value="InterPro"/>
</dbReference>
<reference evidence="22" key="1">
    <citation type="submission" date="2016-11" db="EMBL/GenBank/DDBJ databases">
        <authorList>
            <person name="Varghese N."/>
            <person name="Submissions S."/>
        </authorList>
    </citation>
    <scope>NUCLEOTIDE SEQUENCE [LARGE SCALE GENOMIC DNA]</scope>
    <source>
        <strain evidence="22">DSM 27989</strain>
    </source>
</reference>
<dbReference type="PANTHER" id="PTHR30627:SF2">
    <property type="entry name" value="PEPTIDOGLYCAN D,D-TRANSPEPTIDASE MRDA"/>
    <property type="match status" value="1"/>
</dbReference>
<evidence type="ECO:0000256" key="1">
    <source>
        <dbReference type="ARBA" id="ARBA00004167"/>
    </source>
</evidence>
<evidence type="ECO:0000256" key="8">
    <source>
        <dbReference type="ARBA" id="ARBA00022670"/>
    </source>
</evidence>
<dbReference type="SUPFAM" id="SSF56519">
    <property type="entry name" value="Penicillin binding protein dimerisation domain"/>
    <property type="match status" value="1"/>
</dbReference>
<keyword evidence="8" id="KW-0645">Protease</keyword>
<evidence type="ECO:0000256" key="7">
    <source>
        <dbReference type="ARBA" id="ARBA00022645"/>
    </source>
</evidence>
<keyword evidence="6" id="KW-0997">Cell inner membrane</keyword>
<evidence type="ECO:0000259" key="20">
    <source>
        <dbReference type="Pfam" id="PF03717"/>
    </source>
</evidence>